<feature type="site" description="Increases basicity of active site Tyr" evidence="9">
    <location>
        <position position="109"/>
    </location>
</feature>
<proteinExistence type="inferred from homology"/>
<reference evidence="12 13" key="1">
    <citation type="submission" date="2018-04" db="EMBL/GenBank/DDBJ databases">
        <title>Pelagivirga bohaiensis gen. nov., sp. nov., a bacterium isolated from the Bohai Sea.</title>
        <authorList>
            <person name="Ji X."/>
        </authorList>
    </citation>
    <scope>NUCLEOTIDE SEQUENCE [LARGE SCALE GENOMIC DNA]</scope>
    <source>
        <strain evidence="12 13">BH-SD16</strain>
    </source>
</reference>
<keyword evidence="4 10" id="KW-0520">NAD</keyword>
<comment type="cofactor">
    <cofactor evidence="10">
        <name>NAD(+)</name>
        <dbReference type="ChEBI" id="CHEBI:57540"/>
    </cofactor>
    <text evidence="10">Binds 1 NAD(+) per subunit.</text>
</comment>
<dbReference type="EMBL" id="QCYG01000011">
    <property type="protein sequence ID" value="PVA05359.1"/>
    <property type="molecule type" value="Genomic_DNA"/>
</dbReference>
<evidence type="ECO:0000256" key="2">
    <source>
        <dbReference type="ARBA" id="ARBA00022723"/>
    </source>
</evidence>
<evidence type="ECO:0000313" key="12">
    <source>
        <dbReference type="EMBL" id="PVA05359.1"/>
    </source>
</evidence>
<dbReference type="InterPro" id="IPR022616">
    <property type="entry name" value="Glyco_hydro_4_C"/>
</dbReference>
<organism evidence="12 13">
    <name type="scientific">Thalassorhabdomicrobium marinisediminis</name>
    <dbReference type="NCBI Taxonomy" id="2170577"/>
    <lineage>
        <taxon>Bacteria</taxon>
        <taxon>Pseudomonadati</taxon>
        <taxon>Pseudomonadota</taxon>
        <taxon>Alphaproteobacteria</taxon>
        <taxon>Rhodobacterales</taxon>
        <taxon>Paracoccaceae</taxon>
        <taxon>Thalassorhabdomicrobium</taxon>
    </lineage>
</organism>
<dbReference type="Pfam" id="PF11975">
    <property type="entry name" value="Glyco_hydro_4C"/>
    <property type="match status" value="1"/>
</dbReference>
<keyword evidence="8" id="KW-0533">Nickel</keyword>
<dbReference type="SUPFAM" id="SSF56327">
    <property type="entry name" value="LDH C-terminal domain-like"/>
    <property type="match status" value="1"/>
</dbReference>
<keyword evidence="8" id="KW-0170">Cobalt</keyword>
<dbReference type="OrthoDB" id="9767022at2"/>
<evidence type="ECO:0000256" key="7">
    <source>
        <dbReference type="PIRSR" id="PIRSR601088-2"/>
    </source>
</evidence>
<keyword evidence="5 8" id="KW-0464">Manganese</keyword>
<feature type="binding site" evidence="7">
    <location>
        <position position="93"/>
    </location>
    <ligand>
        <name>substrate</name>
    </ligand>
</feature>
<dbReference type="Pfam" id="PF02056">
    <property type="entry name" value="Glyco_hydro_4"/>
    <property type="match status" value="1"/>
</dbReference>
<keyword evidence="13" id="KW-1185">Reference proteome</keyword>
<feature type="domain" description="Glycosyl hydrolase family 4 C-terminal" evidence="11">
    <location>
        <begin position="194"/>
        <end position="405"/>
    </location>
</feature>
<evidence type="ECO:0000256" key="10">
    <source>
        <dbReference type="RuleBase" id="RU361152"/>
    </source>
</evidence>
<evidence type="ECO:0000256" key="1">
    <source>
        <dbReference type="ARBA" id="ARBA00010141"/>
    </source>
</evidence>
<dbReference type="AlphaFoldDB" id="A0A2T7FT60"/>
<dbReference type="Proteomes" id="UP000244817">
    <property type="component" value="Unassembled WGS sequence"/>
</dbReference>
<dbReference type="PANTHER" id="PTHR32092">
    <property type="entry name" value="6-PHOSPHO-BETA-GLUCOSIDASE-RELATED"/>
    <property type="match status" value="1"/>
</dbReference>
<evidence type="ECO:0000256" key="8">
    <source>
        <dbReference type="PIRSR" id="PIRSR601088-3"/>
    </source>
</evidence>
<dbReference type="InterPro" id="IPR036291">
    <property type="entry name" value="NAD(P)-bd_dom_sf"/>
</dbReference>
<keyword evidence="3 10" id="KW-0378">Hydrolase</keyword>
<sequence>MAAIKIAYIGGGSTRAPAVTRGIIERAEAFAGSEVVLIDLDEDHLDVILRLSRRMAESAGADITFSATTDRRAGLRDADIVLTSFRPGGFEARRQDELIPLRHGVIGQETQGPGGFFMALRAIEALKPMLDDMNAVCPNAILLNYTNPVNIVAQAVASYAQRQVISLCEGPIIFPREVAEAAQLDPEQLDVTMIGLNHGSWSIHHEHAGDDLIEKVRAAFQERAQDPGMTAQERRLLHMTATFGSVPAQYFKYYYFRDEILAELQSSPTSRAEDITADVPDQWAHYAEQADASNPALDPARCRGGMDLLEIAVDVMDAIANDKAEVWPVNVPNCGAIQGLADDLVVEVPGLVGRRGARPIASGPVPANVQGLVAALASYQLLTAEAAWHGSREMAVQALAANPLVPSLPVAEALYAEMAQAQSAHLPARLVDGGGG</sequence>
<dbReference type="InterPro" id="IPR015955">
    <property type="entry name" value="Lactate_DH/Glyco_Ohase_4_C"/>
</dbReference>
<feature type="binding site" evidence="7">
    <location>
        <position position="147"/>
    </location>
    <ligand>
        <name>substrate</name>
    </ligand>
</feature>
<dbReference type="PRINTS" id="PR00732">
    <property type="entry name" value="GLHYDRLASE4"/>
</dbReference>
<keyword evidence="6 10" id="KW-0326">Glycosidase</keyword>
<dbReference type="GO" id="GO:0004553">
    <property type="term" value="F:hydrolase activity, hydrolyzing O-glycosyl compounds"/>
    <property type="evidence" value="ECO:0007669"/>
    <property type="project" value="InterPro"/>
</dbReference>
<feature type="binding site" evidence="8">
    <location>
        <position position="198"/>
    </location>
    <ligand>
        <name>Mn(2+)</name>
        <dbReference type="ChEBI" id="CHEBI:29035"/>
    </ligand>
</feature>
<evidence type="ECO:0000313" key="13">
    <source>
        <dbReference type="Proteomes" id="UP000244817"/>
    </source>
</evidence>
<keyword evidence="8" id="KW-0408">Iron</keyword>
<dbReference type="RefSeq" id="WP_108642007.1">
    <property type="nucleotide sequence ID" value="NZ_QCYG01000011.1"/>
</dbReference>
<dbReference type="GO" id="GO:0046872">
    <property type="term" value="F:metal ion binding"/>
    <property type="evidence" value="ECO:0007669"/>
    <property type="project" value="UniProtKB-KW"/>
</dbReference>
<evidence type="ECO:0000256" key="5">
    <source>
        <dbReference type="ARBA" id="ARBA00023211"/>
    </source>
</evidence>
<dbReference type="InterPro" id="IPR001088">
    <property type="entry name" value="Glyco_hydro_4"/>
</dbReference>
<dbReference type="Gene3D" id="3.40.50.720">
    <property type="entry name" value="NAD(P)-binding Rossmann-like Domain"/>
    <property type="match status" value="1"/>
</dbReference>
<keyword evidence="2 8" id="KW-0479">Metal-binding</keyword>
<accession>A0A2T7FT60</accession>
<gene>
    <name evidence="12" type="ORF">DC363_15180</name>
</gene>
<feature type="binding site" evidence="8">
    <location>
        <position position="168"/>
    </location>
    <ligand>
        <name>Mn(2+)</name>
        <dbReference type="ChEBI" id="CHEBI:29035"/>
    </ligand>
</feature>
<evidence type="ECO:0000259" key="11">
    <source>
        <dbReference type="Pfam" id="PF11975"/>
    </source>
</evidence>
<evidence type="ECO:0000256" key="6">
    <source>
        <dbReference type="ARBA" id="ARBA00023295"/>
    </source>
</evidence>
<dbReference type="GO" id="GO:0016616">
    <property type="term" value="F:oxidoreductase activity, acting on the CH-OH group of donors, NAD or NADP as acceptor"/>
    <property type="evidence" value="ECO:0007669"/>
    <property type="project" value="InterPro"/>
</dbReference>
<dbReference type="Gene3D" id="3.90.110.10">
    <property type="entry name" value="Lactate dehydrogenase/glycoside hydrolase, family 4, C-terminal"/>
    <property type="match status" value="1"/>
</dbReference>
<comment type="caution">
    <text evidence="12">The sequence shown here is derived from an EMBL/GenBank/DDBJ whole genome shotgun (WGS) entry which is preliminary data.</text>
</comment>
<dbReference type="SUPFAM" id="SSF51735">
    <property type="entry name" value="NAD(P)-binding Rossmann-fold domains"/>
    <property type="match status" value="1"/>
</dbReference>
<dbReference type="GO" id="GO:0005975">
    <property type="term" value="P:carbohydrate metabolic process"/>
    <property type="evidence" value="ECO:0007669"/>
    <property type="project" value="InterPro"/>
</dbReference>
<evidence type="ECO:0000256" key="9">
    <source>
        <dbReference type="PIRSR" id="PIRSR601088-4"/>
    </source>
</evidence>
<name>A0A2T7FT60_9RHOB</name>
<protein>
    <submittedName>
        <fullName evidence="12">Glycoside hydrolase</fullName>
    </submittedName>
</protein>
<evidence type="ECO:0000256" key="3">
    <source>
        <dbReference type="ARBA" id="ARBA00022801"/>
    </source>
</evidence>
<evidence type="ECO:0000256" key="4">
    <source>
        <dbReference type="ARBA" id="ARBA00023027"/>
    </source>
</evidence>
<comment type="similarity">
    <text evidence="1 10">Belongs to the glycosyl hydrolase 4 family.</text>
</comment>
<dbReference type="PANTHER" id="PTHR32092:SF5">
    <property type="entry name" value="6-PHOSPHO-BETA-GLUCOSIDASE"/>
    <property type="match status" value="1"/>
</dbReference>